<accession>A0A0E4BKJ6</accession>
<dbReference type="EMBL" id="AP014685">
    <property type="protein sequence ID" value="BAR54029.1"/>
    <property type="molecule type" value="Genomic_DNA"/>
</dbReference>
<sequence length="96" mass="10535">MLDASSPIIRALVEISPLSWWRSMSADAFRAAEYLAVRSALEEVARLIEGAPCGSMRSMARMYAAQRTPEGIELVARVRSKSHKPIAPSLPTHQQG</sequence>
<protein>
    <submittedName>
        <fullName evidence="1">Uncharacterized protein</fullName>
    </submittedName>
</protein>
<proteinExistence type="predicted"/>
<reference evidence="1 2" key="1">
    <citation type="submission" date="2014-11" db="EMBL/GenBank/DDBJ databases">
        <title>Symbiosis island explosion on the genome of extra-slow-growing strains of soybean bradyrhizobia with massive insertion sequences.</title>
        <authorList>
            <person name="Iida T."/>
            <person name="Minamisawa K."/>
        </authorList>
    </citation>
    <scope>NUCLEOTIDE SEQUENCE [LARGE SCALE GENOMIC DNA]</scope>
    <source>
        <strain evidence="1 2">NK6</strain>
    </source>
</reference>
<evidence type="ECO:0000313" key="1">
    <source>
        <dbReference type="EMBL" id="BAR54029.1"/>
    </source>
</evidence>
<evidence type="ECO:0000313" key="2">
    <source>
        <dbReference type="Proteomes" id="UP000063308"/>
    </source>
</evidence>
<dbReference type="AlphaFoldDB" id="A0A0E4BKJ6"/>
<organism evidence="1 2">
    <name type="scientific">Bradyrhizobium diazoefficiens</name>
    <dbReference type="NCBI Taxonomy" id="1355477"/>
    <lineage>
        <taxon>Bacteria</taxon>
        <taxon>Pseudomonadati</taxon>
        <taxon>Pseudomonadota</taxon>
        <taxon>Alphaproteobacteria</taxon>
        <taxon>Hyphomicrobiales</taxon>
        <taxon>Nitrobacteraceae</taxon>
        <taxon>Bradyrhizobium</taxon>
    </lineage>
</organism>
<dbReference type="Proteomes" id="UP000063308">
    <property type="component" value="Chromosome"/>
</dbReference>
<gene>
    <name evidence="1" type="ORF">NK6_844</name>
</gene>
<name>A0A0E4BKJ6_9BRAD</name>